<dbReference type="EMBL" id="BKZW01000001">
    <property type="protein sequence ID" value="GER87959.1"/>
    <property type="molecule type" value="Genomic_DNA"/>
</dbReference>
<feature type="transmembrane region" description="Helical" evidence="1">
    <location>
        <begin position="84"/>
        <end position="109"/>
    </location>
</feature>
<evidence type="ECO:0000313" key="2">
    <source>
        <dbReference type="EMBL" id="GER87959.1"/>
    </source>
</evidence>
<keyword evidence="1" id="KW-0472">Membrane</keyword>
<gene>
    <name evidence="2" type="ORF">KDW_21210</name>
</gene>
<reference evidence="2 3" key="1">
    <citation type="submission" date="2019-10" db="EMBL/GenBank/DDBJ databases">
        <title>Dictyobacter vulcani sp. nov., within the class Ktedonobacteria, isolated from soil of volcanic Mt. Zao.</title>
        <authorList>
            <person name="Zheng Y."/>
            <person name="Wang C.M."/>
            <person name="Sakai Y."/>
            <person name="Abe K."/>
            <person name="Yokota A."/>
            <person name="Yabe S."/>
        </authorList>
    </citation>
    <scope>NUCLEOTIDE SEQUENCE [LARGE SCALE GENOMIC DNA]</scope>
    <source>
        <strain evidence="2 3">W12</strain>
    </source>
</reference>
<comment type="caution">
    <text evidence="2">The sequence shown here is derived from an EMBL/GenBank/DDBJ whole genome shotgun (WGS) entry which is preliminary data.</text>
</comment>
<keyword evidence="1" id="KW-1133">Transmembrane helix</keyword>
<evidence type="ECO:0000256" key="1">
    <source>
        <dbReference type="SAM" id="Phobius"/>
    </source>
</evidence>
<feature type="transmembrane region" description="Helical" evidence="1">
    <location>
        <begin position="6"/>
        <end position="32"/>
    </location>
</feature>
<organism evidence="2 3">
    <name type="scientific">Dictyobacter vulcani</name>
    <dbReference type="NCBI Taxonomy" id="2607529"/>
    <lineage>
        <taxon>Bacteria</taxon>
        <taxon>Bacillati</taxon>
        <taxon>Chloroflexota</taxon>
        <taxon>Ktedonobacteria</taxon>
        <taxon>Ktedonobacterales</taxon>
        <taxon>Dictyobacteraceae</taxon>
        <taxon>Dictyobacter</taxon>
    </lineage>
</organism>
<keyword evidence="3" id="KW-1185">Reference proteome</keyword>
<evidence type="ECO:0008006" key="4">
    <source>
        <dbReference type="Google" id="ProtNLM"/>
    </source>
</evidence>
<accession>A0A5J4KPC4</accession>
<keyword evidence="1" id="KW-0812">Transmembrane</keyword>
<name>A0A5J4KPC4_9CHLR</name>
<dbReference type="Proteomes" id="UP000326912">
    <property type="component" value="Unassembled WGS sequence"/>
</dbReference>
<dbReference type="RefSeq" id="WP_151755904.1">
    <property type="nucleotide sequence ID" value="NZ_BKZW01000001.1"/>
</dbReference>
<evidence type="ECO:0000313" key="3">
    <source>
        <dbReference type="Proteomes" id="UP000326912"/>
    </source>
</evidence>
<feature type="transmembrane region" description="Helical" evidence="1">
    <location>
        <begin position="53"/>
        <end position="78"/>
    </location>
</feature>
<dbReference type="AlphaFoldDB" id="A0A5J4KPC4"/>
<protein>
    <recommendedName>
        <fullName evidence="4">DUF2721 domain-containing protein</fullName>
    </recommendedName>
</protein>
<sequence length="125" mass="13358">MNEISVPVLAGIIFAAICAVLLIAVGVMNIRSGRKALERSRSEGQVVAWHKQVLMLFGLNNIVFACLLVLLTLLIMIANPGVKYAIIALIALLFLASIVLVASCVSSALQTSRNLVSRPGEKSQE</sequence>
<proteinExistence type="predicted"/>